<keyword evidence="3" id="KW-1185">Reference proteome</keyword>
<sequence length="259" mass="29715">MDGIQVAWQASAKRSSRSLEKRREQHRHEGLGEPLDRHVKLRRGRERNNIVIERTEEVRKGIKYELWHEWWCGREEEKKRQWKVDASASGRDGSGGLRYLCLYLCQYRYLCSWGLSIHSQCCSTFVVLTGQRPEWGSRAVPPYLSYTRAEEAEQGRHQRVPRTGTWGHQGLEYSQQRVKGGGQIEDSTELNATRHGVQCIPMKHQSLTPSQQRSEATHNALCHPRQGARTGLLPTFRLPVLPLAARGTKDPRPEANTAE</sequence>
<gene>
    <name evidence="2" type="ORF">M440DRAFT_1389868</name>
</gene>
<protein>
    <submittedName>
        <fullName evidence="2">Uncharacterized protein</fullName>
    </submittedName>
</protein>
<evidence type="ECO:0000313" key="3">
    <source>
        <dbReference type="Proteomes" id="UP000240760"/>
    </source>
</evidence>
<evidence type="ECO:0000313" key="2">
    <source>
        <dbReference type="EMBL" id="PTB78113.1"/>
    </source>
</evidence>
<proteinExistence type="predicted"/>
<feature type="compositionally biased region" description="Basic and acidic residues" evidence="1">
    <location>
        <begin position="17"/>
        <end position="29"/>
    </location>
</feature>
<reference evidence="2 3" key="1">
    <citation type="submission" date="2016-07" db="EMBL/GenBank/DDBJ databases">
        <title>Multiple horizontal gene transfer events from other fungi enriched the ability of initially mycotrophic Trichoderma (Ascomycota) to feed on dead plant biomass.</title>
        <authorList>
            <consortium name="DOE Joint Genome Institute"/>
            <person name="Aerts A."/>
            <person name="Atanasova L."/>
            <person name="Chenthamara K."/>
            <person name="Zhang J."/>
            <person name="Grujic M."/>
            <person name="Henrissat B."/>
            <person name="Kuo A."/>
            <person name="Salamov A."/>
            <person name="Lipzen A."/>
            <person name="Labutti K."/>
            <person name="Barry K."/>
            <person name="Miao Y."/>
            <person name="Rahimi M.J."/>
            <person name="Shen Q."/>
            <person name="Grigoriev I.V."/>
            <person name="Kubicek C.P."/>
            <person name="Druzhinina I.S."/>
        </authorList>
    </citation>
    <scope>NUCLEOTIDE SEQUENCE [LARGE SCALE GENOMIC DNA]</scope>
    <source>
        <strain evidence="2 3">ATCC 18648</strain>
    </source>
</reference>
<accession>A0A2T4C976</accession>
<evidence type="ECO:0000256" key="1">
    <source>
        <dbReference type="SAM" id="MobiDB-lite"/>
    </source>
</evidence>
<organism evidence="2 3">
    <name type="scientific">Trichoderma longibrachiatum ATCC 18648</name>
    <dbReference type="NCBI Taxonomy" id="983965"/>
    <lineage>
        <taxon>Eukaryota</taxon>
        <taxon>Fungi</taxon>
        <taxon>Dikarya</taxon>
        <taxon>Ascomycota</taxon>
        <taxon>Pezizomycotina</taxon>
        <taxon>Sordariomycetes</taxon>
        <taxon>Hypocreomycetidae</taxon>
        <taxon>Hypocreales</taxon>
        <taxon>Hypocreaceae</taxon>
        <taxon>Trichoderma</taxon>
    </lineage>
</organism>
<dbReference type="EMBL" id="KZ679129">
    <property type="protein sequence ID" value="PTB78113.1"/>
    <property type="molecule type" value="Genomic_DNA"/>
</dbReference>
<dbReference type="Proteomes" id="UP000240760">
    <property type="component" value="Unassembled WGS sequence"/>
</dbReference>
<dbReference type="AlphaFoldDB" id="A0A2T4C976"/>
<feature type="region of interest" description="Disordered" evidence="1">
    <location>
        <begin position="10"/>
        <end position="29"/>
    </location>
</feature>
<name>A0A2T4C976_TRILO</name>